<dbReference type="AlphaFoldDB" id="A0AAV9WYK5"/>
<feature type="region of interest" description="Disordered" evidence="5">
    <location>
        <begin position="1"/>
        <end position="35"/>
    </location>
</feature>
<dbReference type="InterPro" id="IPR050987">
    <property type="entry name" value="AtrR-like"/>
</dbReference>
<feature type="region of interest" description="Disordered" evidence="5">
    <location>
        <begin position="109"/>
        <end position="168"/>
    </location>
</feature>
<keyword evidence="8" id="KW-1185">Reference proteome</keyword>
<proteinExistence type="predicted"/>
<feature type="compositionally biased region" description="Low complexity" evidence="5">
    <location>
        <begin position="118"/>
        <end position="128"/>
    </location>
</feature>
<gene>
    <name evidence="7" type="ORF">TWF694_003565</name>
</gene>
<dbReference type="InterPro" id="IPR036864">
    <property type="entry name" value="Zn2-C6_fun-type_DNA-bd_sf"/>
</dbReference>
<dbReference type="Gene3D" id="4.10.240.10">
    <property type="entry name" value="Zn(2)-C6 fungal-type DNA-binding domain"/>
    <property type="match status" value="1"/>
</dbReference>
<sequence>MEGSNSLETVPEDDLVVIPRPHHPQGSTNKRAFQKRRRSRACDACRLRKTKCDAPPEGTCSSCASASLLCRFTEADNEKKKIGPARRLRILETTVQELNEKLKIAEAKLQSNERSGDSSNSELQSFSSEPLSASLNRRDDSPTTSTTTGGQSPTDLSPRPSISQPLRKFSYDGSTSEDVFVGTTSGLGFLASVQEYVERLGYDTTSLLDAWKSSEAKTYPTNMSAYVEGSQIRDLRTLLPLKTNGKKLLDIFHHNTTRYVPIVYWPIILAKFERAYDAPIFPNDQTSVTGVFCVIMAIFAYASICSDDLDIFEQPTFNHKRGWQFFEFAKKFHDLNQPMYTLADAEVLMIMGLYLDLAALPSPSWMTVGCLARVCQDLGLHRKPVEGKFTPAEYEHRSRIFWCTFLMDRKLALQFGRPPILDETEIDMDEPCKHDTSDLVSVTFDNSPTGRSTFTSATLIQSLIANARYIDPILRLIVEPGSEQQIEYRIHDIEEKLDVIERGFPDGILDWENTGPIDPVLIKSAVMAMATRLSMYRYFTDASLDRRLRTRCFIRSVEVGKLTVHLLHRMMQNPDWERGFRLNQSELSYQHTFKISIILLLASTIFTKPFQVATSGELNTCIKALQAAASSRPTVAQSLHLFGEVAKILKHEKAPKRYDGSIVNPQTTISFNSSEYNMSPTTYASTSSRSIVSTASTSSSIIATTLPNDPKTLYNTVVLPSNDRADNNIMPKFWPNYDSDGRPTLGYSNLKVPSPNEHTAWLNEVDPSYWTLMENVLSNEANANERR</sequence>
<evidence type="ECO:0000256" key="4">
    <source>
        <dbReference type="ARBA" id="ARBA00023242"/>
    </source>
</evidence>
<dbReference type="EMBL" id="JAVHJO010000013">
    <property type="protein sequence ID" value="KAK6530199.1"/>
    <property type="molecule type" value="Genomic_DNA"/>
</dbReference>
<dbReference type="GO" id="GO:0005634">
    <property type="term" value="C:nucleus"/>
    <property type="evidence" value="ECO:0007669"/>
    <property type="project" value="UniProtKB-SubCell"/>
</dbReference>
<dbReference type="PANTHER" id="PTHR46910">
    <property type="entry name" value="TRANSCRIPTION FACTOR PDR1"/>
    <property type="match status" value="1"/>
</dbReference>
<evidence type="ECO:0000256" key="3">
    <source>
        <dbReference type="ARBA" id="ARBA00023125"/>
    </source>
</evidence>
<dbReference type="InterPro" id="IPR001138">
    <property type="entry name" value="Zn2Cys6_DnaBD"/>
</dbReference>
<dbReference type="Pfam" id="PF00172">
    <property type="entry name" value="Zn_clus"/>
    <property type="match status" value="1"/>
</dbReference>
<dbReference type="SUPFAM" id="SSF57701">
    <property type="entry name" value="Zn2/Cys6 DNA-binding domain"/>
    <property type="match status" value="1"/>
</dbReference>
<evidence type="ECO:0000313" key="8">
    <source>
        <dbReference type="Proteomes" id="UP001365542"/>
    </source>
</evidence>
<dbReference type="Pfam" id="PF04082">
    <property type="entry name" value="Fungal_trans"/>
    <property type="match status" value="1"/>
</dbReference>
<dbReference type="CDD" id="cd00067">
    <property type="entry name" value="GAL4"/>
    <property type="match status" value="1"/>
</dbReference>
<comment type="subcellular location">
    <subcellularLocation>
        <location evidence="1">Nucleus</location>
    </subcellularLocation>
</comment>
<evidence type="ECO:0000259" key="6">
    <source>
        <dbReference type="PROSITE" id="PS50048"/>
    </source>
</evidence>
<comment type="caution">
    <text evidence="7">The sequence shown here is derived from an EMBL/GenBank/DDBJ whole genome shotgun (WGS) entry which is preliminary data.</text>
</comment>
<evidence type="ECO:0000256" key="1">
    <source>
        <dbReference type="ARBA" id="ARBA00004123"/>
    </source>
</evidence>
<dbReference type="SMART" id="SM00066">
    <property type="entry name" value="GAL4"/>
    <property type="match status" value="1"/>
</dbReference>
<dbReference type="GO" id="GO:0006351">
    <property type="term" value="P:DNA-templated transcription"/>
    <property type="evidence" value="ECO:0007669"/>
    <property type="project" value="InterPro"/>
</dbReference>
<dbReference type="GO" id="GO:0000981">
    <property type="term" value="F:DNA-binding transcription factor activity, RNA polymerase II-specific"/>
    <property type="evidence" value="ECO:0007669"/>
    <property type="project" value="InterPro"/>
</dbReference>
<evidence type="ECO:0000256" key="2">
    <source>
        <dbReference type="ARBA" id="ARBA00022723"/>
    </source>
</evidence>
<dbReference type="Proteomes" id="UP001365542">
    <property type="component" value="Unassembled WGS sequence"/>
</dbReference>
<feature type="compositionally biased region" description="Low complexity" evidence="5">
    <location>
        <begin position="142"/>
        <end position="155"/>
    </location>
</feature>
<evidence type="ECO:0000256" key="5">
    <source>
        <dbReference type="SAM" id="MobiDB-lite"/>
    </source>
</evidence>
<dbReference type="InterPro" id="IPR007219">
    <property type="entry name" value="XnlR_reg_dom"/>
</dbReference>
<dbReference type="PROSITE" id="PS50048">
    <property type="entry name" value="ZN2_CY6_FUNGAL_2"/>
    <property type="match status" value="1"/>
</dbReference>
<dbReference type="SMART" id="SM00906">
    <property type="entry name" value="Fungal_trans"/>
    <property type="match status" value="1"/>
</dbReference>
<dbReference type="GO" id="GO:0008270">
    <property type="term" value="F:zinc ion binding"/>
    <property type="evidence" value="ECO:0007669"/>
    <property type="project" value="InterPro"/>
</dbReference>
<evidence type="ECO:0000313" key="7">
    <source>
        <dbReference type="EMBL" id="KAK6530199.1"/>
    </source>
</evidence>
<protein>
    <recommendedName>
        <fullName evidence="6">Zn(2)-C6 fungal-type domain-containing protein</fullName>
    </recommendedName>
</protein>
<dbReference type="PROSITE" id="PS00463">
    <property type="entry name" value="ZN2_CY6_FUNGAL_1"/>
    <property type="match status" value="1"/>
</dbReference>
<accession>A0AAV9WYK5</accession>
<organism evidence="7 8">
    <name type="scientific">Orbilia ellipsospora</name>
    <dbReference type="NCBI Taxonomy" id="2528407"/>
    <lineage>
        <taxon>Eukaryota</taxon>
        <taxon>Fungi</taxon>
        <taxon>Dikarya</taxon>
        <taxon>Ascomycota</taxon>
        <taxon>Pezizomycotina</taxon>
        <taxon>Orbiliomycetes</taxon>
        <taxon>Orbiliales</taxon>
        <taxon>Orbiliaceae</taxon>
        <taxon>Orbilia</taxon>
    </lineage>
</organism>
<feature type="domain" description="Zn(2)-C6 fungal-type" evidence="6">
    <location>
        <begin position="41"/>
        <end position="72"/>
    </location>
</feature>
<reference evidence="7 8" key="1">
    <citation type="submission" date="2019-10" db="EMBL/GenBank/DDBJ databases">
        <authorList>
            <person name="Palmer J.M."/>
        </authorList>
    </citation>
    <scope>NUCLEOTIDE SEQUENCE [LARGE SCALE GENOMIC DNA]</scope>
    <source>
        <strain evidence="7 8">TWF694</strain>
    </source>
</reference>
<dbReference type="CDD" id="cd12148">
    <property type="entry name" value="fungal_TF_MHR"/>
    <property type="match status" value="1"/>
</dbReference>
<keyword evidence="3" id="KW-0238">DNA-binding</keyword>
<name>A0AAV9WYK5_9PEZI</name>
<keyword evidence="2" id="KW-0479">Metal-binding</keyword>
<keyword evidence="4" id="KW-0539">Nucleus</keyword>
<dbReference type="PANTHER" id="PTHR46910:SF3">
    <property type="entry name" value="HALOTOLERANCE PROTEIN 9-RELATED"/>
    <property type="match status" value="1"/>
</dbReference>
<dbReference type="GO" id="GO:0003677">
    <property type="term" value="F:DNA binding"/>
    <property type="evidence" value="ECO:0007669"/>
    <property type="project" value="UniProtKB-KW"/>
</dbReference>